<comment type="caution">
    <text evidence="1">The sequence shown here is derived from an EMBL/GenBank/DDBJ whole genome shotgun (WGS) entry which is preliminary data.</text>
</comment>
<proteinExistence type="predicted"/>
<sequence length="143" mass="16117">MNADAADTLTTKRTDVYLRRISRSSDQISKKIVCRNSEALDRYIQRLETLEKRGAILDKPNADHLFPPLISKARAFRSNIAWLESMPTQYFGYLDSLQGSVKFIEQRGTDGLKMLGKAKQTIPALQNEVAITEQTSAIIEEGK</sequence>
<gene>
    <name evidence="1" type="ORF">CLV42_1267</name>
</gene>
<reference evidence="1 2" key="1">
    <citation type="submission" date="2018-03" db="EMBL/GenBank/DDBJ databases">
        <title>Genomic Encyclopedia of Archaeal and Bacterial Type Strains, Phase II (KMG-II): from individual species to whole genera.</title>
        <authorList>
            <person name="Goeker M."/>
        </authorList>
    </citation>
    <scope>NUCLEOTIDE SEQUENCE [LARGE SCALE GENOMIC DNA]</scope>
    <source>
        <strain evidence="1 2">DSM 18107</strain>
    </source>
</reference>
<evidence type="ECO:0000313" key="1">
    <source>
        <dbReference type="EMBL" id="PSL19895.1"/>
    </source>
</evidence>
<organism evidence="1 2">
    <name type="scientific">Chitinophaga ginsengisoli</name>
    <dbReference type="NCBI Taxonomy" id="363837"/>
    <lineage>
        <taxon>Bacteria</taxon>
        <taxon>Pseudomonadati</taxon>
        <taxon>Bacteroidota</taxon>
        <taxon>Chitinophagia</taxon>
        <taxon>Chitinophagales</taxon>
        <taxon>Chitinophagaceae</taxon>
        <taxon>Chitinophaga</taxon>
    </lineage>
</organism>
<keyword evidence="2" id="KW-1185">Reference proteome</keyword>
<dbReference type="EMBL" id="PYGK01000026">
    <property type="protein sequence ID" value="PSL19895.1"/>
    <property type="molecule type" value="Genomic_DNA"/>
</dbReference>
<protein>
    <submittedName>
        <fullName evidence="1">Uncharacterized protein</fullName>
    </submittedName>
</protein>
<dbReference type="AlphaFoldDB" id="A0A2P8FDV2"/>
<accession>A0A2P8FDV2</accession>
<dbReference type="Proteomes" id="UP000240978">
    <property type="component" value="Unassembled WGS sequence"/>
</dbReference>
<evidence type="ECO:0000313" key="2">
    <source>
        <dbReference type="Proteomes" id="UP000240978"/>
    </source>
</evidence>
<name>A0A2P8FDV2_9BACT</name>